<comment type="cofactor">
    <cofactor evidence="1">
        <name>FAD</name>
        <dbReference type="ChEBI" id="CHEBI:57692"/>
    </cofactor>
</comment>
<dbReference type="InterPro" id="IPR050416">
    <property type="entry name" value="FAD-linked_Oxidoreductase"/>
</dbReference>
<reference evidence="7 8" key="1">
    <citation type="submission" date="2018-03" db="EMBL/GenBank/DDBJ databases">
        <title>The draft genome of Mesorhizobium soli JCM 19897.</title>
        <authorList>
            <person name="Li L."/>
            <person name="Liu L."/>
            <person name="Liang L."/>
            <person name="Wang T."/>
            <person name="Zhang X."/>
        </authorList>
    </citation>
    <scope>NUCLEOTIDE SEQUENCE [LARGE SCALE GENOMIC DNA]</scope>
    <source>
        <strain evidence="7 8">JCM 19897</strain>
    </source>
</reference>
<dbReference type="InterPro" id="IPR016167">
    <property type="entry name" value="FAD-bd_PCMH_sub1"/>
</dbReference>
<name>A0A2P7RNK3_9HYPH</name>
<evidence type="ECO:0000313" key="7">
    <source>
        <dbReference type="EMBL" id="PSJ51782.1"/>
    </source>
</evidence>
<dbReference type="RefSeq" id="WP_106727516.1">
    <property type="nucleotide sequence ID" value="NZ_PXYL01000036.1"/>
</dbReference>
<protein>
    <submittedName>
        <fullName evidence="7">FAD-linked oxidase</fullName>
    </submittedName>
</protein>
<organism evidence="7 8">
    <name type="scientific">Pseudaminobacter soli</name>
    <name type="common">ex Li et al. 2025</name>
    <dbReference type="NCBI Taxonomy" id="1295366"/>
    <lineage>
        <taxon>Bacteria</taxon>
        <taxon>Pseudomonadati</taxon>
        <taxon>Pseudomonadota</taxon>
        <taxon>Alphaproteobacteria</taxon>
        <taxon>Hyphomicrobiales</taxon>
        <taxon>Phyllobacteriaceae</taxon>
        <taxon>Pseudaminobacter</taxon>
    </lineage>
</organism>
<dbReference type="InterPro" id="IPR016166">
    <property type="entry name" value="FAD-bd_PCMH"/>
</dbReference>
<keyword evidence="4" id="KW-0274">FAD</keyword>
<evidence type="ECO:0000256" key="4">
    <source>
        <dbReference type="ARBA" id="ARBA00022827"/>
    </source>
</evidence>
<dbReference type="PANTHER" id="PTHR42973:SF39">
    <property type="entry name" value="FAD-BINDING PCMH-TYPE DOMAIN-CONTAINING PROTEIN"/>
    <property type="match status" value="1"/>
</dbReference>
<evidence type="ECO:0000256" key="5">
    <source>
        <dbReference type="ARBA" id="ARBA00023002"/>
    </source>
</evidence>
<dbReference type="PROSITE" id="PS51387">
    <property type="entry name" value="FAD_PCMH"/>
    <property type="match status" value="1"/>
</dbReference>
<evidence type="ECO:0000259" key="6">
    <source>
        <dbReference type="PROSITE" id="PS51387"/>
    </source>
</evidence>
<keyword evidence="8" id="KW-1185">Reference proteome</keyword>
<dbReference type="Gene3D" id="3.40.462.20">
    <property type="match status" value="1"/>
</dbReference>
<evidence type="ECO:0000313" key="8">
    <source>
        <dbReference type="Proteomes" id="UP000240653"/>
    </source>
</evidence>
<comment type="similarity">
    <text evidence="2">Belongs to the oxygen-dependent FAD-linked oxidoreductase family.</text>
</comment>
<dbReference type="AlphaFoldDB" id="A0A2P7RNK3"/>
<dbReference type="Gene3D" id="3.30.43.10">
    <property type="entry name" value="Uridine Diphospho-n-acetylenolpyruvylglucosamine Reductase, domain 2"/>
    <property type="match status" value="1"/>
</dbReference>
<feature type="domain" description="FAD-binding PCMH-type" evidence="6">
    <location>
        <begin position="49"/>
        <end position="219"/>
    </location>
</feature>
<dbReference type="EMBL" id="PXYL01000036">
    <property type="protein sequence ID" value="PSJ51782.1"/>
    <property type="molecule type" value="Genomic_DNA"/>
</dbReference>
<dbReference type="InterPro" id="IPR016169">
    <property type="entry name" value="FAD-bd_PCMH_sub2"/>
</dbReference>
<evidence type="ECO:0000256" key="1">
    <source>
        <dbReference type="ARBA" id="ARBA00001974"/>
    </source>
</evidence>
<dbReference type="SUPFAM" id="SSF56176">
    <property type="entry name" value="FAD-binding/transporter-associated domain-like"/>
    <property type="match status" value="1"/>
</dbReference>
<dbReference type="OrthoDB" id="9775082at2"/>
<dbReference type="Pfam" id="PF08031">
    <property type="entry name" value="BBE"/>
    <property type="match status" value="1"/>
</dbReference>
<accession>A0A2P7RNK3</accession>
<evidence type="ECO:0000256" key="2">
    <source>
        <dbReference type="ARBA" id="ARBA00005466"/>
    </source>
</evidence>
<comment type="caution">
    <text evidence="7">The sequence shown here is derived from an EMBL/GenBank/DDBJ whole genome shotgun (WGS) entry which is preliminary data.</text>
</comment>
<dbReference type="GO" id="GO:0071949">
    <property type="term" value="F:FAD binding"/>
    <property type="evidence" value="ECO:0007669"/>
    <property type="project" value="InterPro"/>
</dbReference>
<dbReference type="InterPro" id="IPR036318">
    <property type="entry name" value="FAD-bd_PCMH-like_sf"/>
</dbReference>
<evidence type="ECO:0000256" key="3">
    <source>
        <dbReference type="ARBA" id="ARBA00022630"/>
    </source>
</evidence>
<dbReference type="Pfam" id="PF01565">
    <property type="entry name" value="FAD_binding_4"/>
    <property type="match status" value="1"/>
</dbReference>
<dbReference type="InterPro" id="IPR012951">
    <property type="entry name" value="BBE"/>
</dbReference>
<dbReference type="PROSITE" id="PS00862">
    <property type="entry name" value="OX2_COVAL_FAD"/>
    <property type="match status" value="1"/>
</dbReference>
<dbReference type="PANTHER" id="PTHR42973">
    <property type="entry name" value="BINDING OXIDOREDUCTASE, PUTATIVE (AFU_ORTHOLOGUE AFUA_1G17690)-RELATED"/>
    <property type="match status" value="1"/>
</dbReference>
<keyword evidence="3" id="KW-0285">Flavoprotein</keyword>
<dbReference type="InterPro" id="IPR006093">
    <property type="entry name" value="Oxy_OxRdtase_FAD_BS"/>
</dbReference>
<sequence>MHSLTAEVSSDVLYGGEDFERLQRNFSGEIVLPSSLAYDKARSVWNGVVDRRPAIIAYCTEANDVIAAIAFAQASRLPLAVRSGGHNVAGASVCDGGLVIDLSRMKAVDVDVERRVVRAEAGLSLAEFDAATQARGLATTMGVNGDTGIAGLTLGGGFGKLGRRFGLACDNLLAAEIVTADGRLLRSSETENADLFWGLRGGGGNFGVVTAFEYKLHPVGPNVLAGSFVFDEADAHDAMRFYHEFSRNAPDELSLDAAMATAAPGKRVFSISACHSGPFVEGERVLAPLRAYGKPLESRLGAVPYLQIQSAGDSIFPRGKRYYWKAQFLREISDAAIDALIEAYTTAPSPSALAVLQQVGGAIARVPAAATAYGGRDAAYDCFPIAIWDDPADDEANLAWGRAFWAAMRPFSTGAVYVNNLGDEGEDRVQAAYGANYSRLVALKNKYDPTNLFRMNQNIRPSL</sequence>
<dbReference type="Gene3D" id="3.30.465.10">
    <property type="match status" value="1"/>
</dbReference>
<dbReference type="GO" id="GO:0016491">
    <property type="term" value="F:oxidoreductase activity"/>
    <property type="evidence" value="ECO:0007669"/>
    <property type="project" value="UniProtKB-KW"/>
</dbReference>
<dbReference type="InterPro" id="IPR006094">
    <property type="entry name" value="Oxid_FAD_bind_N"/>
</dbReference>
<proteinExistence type="inferred from homology"/>
<dbReference type="Proteomes" id="UP000240653">
    <property type="component" value="Unassembled WGS sequence"/>
</dbReference>
<keyword evidence="5" id="KW-0560">Oxidoreductase</keyword>
<gene>
    <name evidence="7" type="ORF">C7I85_29265</name>
</gene>